<keyword evidence="3" id="KW-1185">Reference proteome</keyword>
<evidence type="ECO:0000256" key="1">
    <source>
        <dbReference type="SAM" id="Phobius"/>
    </source>
</evidence>
<accession>A0ABS3TXN6</accession>
<organism evidence="2 3">
    <name type="scientific">Glycomyces niveus</name>
    <dbReference type="NCBI Taxonomy" id="2820287"/>
    <lineage>
        <taxon>Bacteria</taxon>
        <taxon>Bacillati</taxon>
        <taxon>Actinomycetota</taxon>
        <taxon>Actinomycetes</taxon>
        <taxon>Glycomycetales</taxon>
        <taxon>Glycomycetaceae</taxon>
        <taxon>Glycomyces</taxon>
    </lineage>
</organism>
<evidence type="ECO:0000313" key="3">
    <source>
        <dbReference type="Proteomes" id="UP000681341"/>
    </source>
</evidence>
<keyword evidence="1" id="KW-1133">Transmembrane helix</keyword>
<keyword evidence="1" id="KW-0472">Membrane</keyword>
<gene>
    <name evidence="2" type="ORF">J5V16_00465</name>
</gene>
<feature type="transmembrane region" description="Helical" evidence="1">
    <location>
        <begin position="71"/>
        <end position="95"/>
    </location>
</feature>
<feature type="transmembrane region" description="Helical" evidence="1">
    <location>
        <begin position="101"/>
        <end position="122"/>
    </location>
</feature>
<dbReference type="RefSeq" id="WP_208493966.1">
    <property type="nucleotide sequence ID" value="NZ_JAGFNP010000001.1"/>
</dbReference>
<sequence>MDPKPTTPDPTPISARAVHSAPRSVVTAPVLMWLHFAALPCILGAVVMLFLFRMTDVESGPITEEEATAMLFFGAGAMLIPAVVLTLVGILAVNLLRGRRWAWTATLVFNGVWIALGLLSFFGTAPIPSPLLIGFEGAIAACLSTPSAKAWFTNPPNAGPLIVAWPKDKD</sequence>
<evidence type="ECO:0000313" key="2">
    <source>
        <dbReference type="EMBL" id="MBO3731279.1"/>
    </source>
</evidence>
<reference evidence="2 3" key="1">
    <citation type="submission" date="2021-03" db="EMBL/GenBank/DDBJ databases">
        <title>Glycomyces sp. nov., a novel actinomycete isolated from soil.</title>
        <authorList>
            <person name="Yang X."/>
            <person name="Xu X."/>
        </authorList>
    </citation>
    <scope>NUCLEOTIDE SEQUENCE [LARGE SCALE GENOMIC DNA]</scope>
    <source>
        <strain evidence="2 3">NEAU-S30</strain>
    </source>
</reference>
<name>A0ABS3TXN6_9ACTN</name>
<keyword evidence="1" id="KW-0812">Transmembrane</keyword>
<dbReference type="EMBL" id="JAGFNP010000001">
    <property type="protein sequence ID" value="MBO3731279.1"/>
    <property type="molecule type" value="Genomic_DNA"/>
</dbReference>
<dbReference type="Proteomes" id="UP000681341">
    <property type="component" value="Unassembled WGS sequence"/>
</dbReference>
<feature type="transmembrane region" description="Helical" evidence="1">
    <location>
        <begin position="30"/>
        <end position="51"/>
    </location>
</feature>
<proteinExistence type="predicted"/>
<protein>
    <submittedName>
        <fullName evidence="2">Uncharacterized protein</fullName>
    </submittedName>
</protein>
<comment type="caution">
    <text evidence="2">The sequence shown here is derived from an EMBL/GenBank/DDBJ whole genome shotgun (WGS) entry which is preliminary data.</text>
</comment>